<feature type="transmembrane region" description="Helical" evidence="3">
    <location>
        <begin position="275"/>
        <end position="299"/>
    </location>
</feature>
<protein>
    <submittedName>
        <fullName evidence="6">Quercetin 2,3-dioxygenase</fullName>
    </submittedName>
</protein>
<comment type="similarity">
    <text evidence="1 2">Belongs to the pirin family.</text>
</comment>
<evidence type="ECO:0000259" key="4">
    <source>
        <dbReference type="Pfam" id="PF02678"/>
    </source>
</evidence>
<reference evidence="6 7" key="1">
    <citation type="submission" date="2024-03" db="EMBL/GenBank/DDBJ databases">
        <title>The Acrasis kona genome and developmental transcriptomes reveal deep origins of eukaryotic multicellular pathways.</title>
        <authorList>
            <person name="Sheikh S."/>
            <person name="Fu C.-J."/>
            <person name="Brown M.W."/>
            <person name="Baldauf S.L."/>
        </authorList>
    </citation>
    <scope>NUCLEOTIDE SEQUENCE [LARGE SCALE GENOMIC DNA]</scope>
    <source>
        <strain evidence="6 7">ATCC MYA-3509</strain>
    </source>
</reference>
<feature type="domain" description="Quercetin 2,3-dioxygenase C-terminal cupin" evidence="5">
    <location>
        <begin position="159"/>
        <end position="200"/>
    </location>
</feature>
<dbReference type="Gene3D" id="2.60.120.10">
    <property type="entry name" value="Jelly Rolls"/>
    <property type="match status" value="2"/>
</dbReference>
<organism evidence="6 7">
    <name type="scientific">Acrasis kona</name>
    <dbReference type="NCBI Taxonomy" id="1008807"/>
    <lineage>
        <taxon>Eukaryota</taxon>
        <taxon>Discoba</taxon>
        <taxon>Heterolobosea</taxon>
        <taxon>Tetramitia</taxon>
        <taxon>Eutetramitia</taxon>
        <taxon>Acrasidae</taxon>
        <taxon>Acrasis</taxon>
    </lineage>
</organism>
<dbReference type="CDD" id="cd02910">
    <property type="entry name" value="cupin_Yhhw_N"/>
    <property type="match status" value="1"/>
</dbReference>
<dbReference type="InterPro" id="IPR014710">
    <property type="entry name" value="RmlC-like_jellyroll"/>
</dbReference>
<gene>
    <name evidence="6" type="ORF">AKO1_015559</name>
</gene>
<keyword evidence="3" id="KW-0812">Transmembrane</keyword>
<sequence>MRSSGNVRVLKSADRGHDSHAWLDSWFTFSFSSYYHPDYNGFGPLKVINEDKIKAGKGFPMHAHSELEIFSYIVSGELHHEDSMGNKEVCKKGDVQFTSAGTGIKHSERNGQKSKNTHLLQIWVEPNQSKLVPSYATMNFADSDKKNKLCTIISSIDNEEETRSIKIHQDLTMFASILELDNSVTYHVAPGRKCLIQIVQKADDPCVCISHGPGEEIDAKGGDVLFVTTTKSKPVDLKITGKGKKTEFVLVMEHVLMSISAFVNKGFMVKDVKHIVVMVAFLTVPLYVVEMGHVLMLITAPVDQDIMVKDVMLIIVMVACITLHLYAVVMEHVLMSISVFVNKGFMVNSAKFITVMAMRIIPPLYVVEMEHAWMSINVHAKLDFMDKSAGHTTVMV</sequence>
<dbReference type="SUPFAM" id="SSF51182">
    <property type="entry name" value="RmlC-like cupins"/>
    <property type="match status" value="1"/>
</dbReference>
<accession>A0AAW2ZG07</accession>
<name>A0AAW2ZG07_9EUKA</name>
<dbReference type="Pfam" id="PF02678">
    <property type="entry name" value="Pirin"/>
    <property type="match status" value="1"/>
</dbReference>
<feature type="transmembrane region" description="Helical" evidence="3">
    <location>
        <begin position="349"/>
        <end position="367"/>
    </location>
</feature>
<evidence type="ECO:0000313" key="7">
    <source>
        <dbReference type="Proteomes" id="UP001431209"/>
    </source>
</evidence>
<keyword evidence="3" id="KW-1133">Transmembrane helix</keyword>
<feature type="domain" description="Pirin N-terminal" evidence="4">
    <location>
        <begin position="17"/>
        <end position="124"/>
    </location>
</feature>
<proteinExistence type="inferred from homology"/>
<dbReference type="EMBL" id="JAOPGA020001436">
    <property type="protein sequence ID" value="KAL0488380.1"/>
    <property type="molecule type" value="Genomic_DNA"/>
</dbReference>
<dbReference type="Proteomes" id="UP001431209">
    <property type="component" value="Unassembled WGS sequence"/>
</dbReference>
<dbReference type="Pfam" id="PF17954">
    <property type="entry name" value="Pirin_C_2"/>
    <property type="match status" value="1"/>
</dbReference>
<keyword evidence="7" id="KW-1185">Reference proteome</keyword>
<evidence type="ECO:0000313" key="6">
    <source>
        <dbReference type="EMBL" id="KAL0488380.1"/>
    </source>
</evidence>
<dbReference type="PANTHER" id="PTHR43212:SF3">
    <property type="entry name" value="QUERCETIN 2,3-DIOXYGENASE"/>
    <property type="match status" value="1"/>
</dbReference>
<evidence type="ECO:0000256" key="2">
    <source>
        <dbReference type="RuleBase" id="RU003457"/>
    </source>
</evidence>
<dbReference type="PANTHER" id="PTHR43212">
    <property type="entry name" value="QUERCETIN 2,3-DIOXYGENASE"/>
    <property type="match status" value="1"/>
</dbReference>
<dbReference type="InterPro" id="IPR003829">
    <property type="entry name" value="Pirin_N_dom"/>
</dbReference>
<dbReference type="InterPro" id="IPR012093">
    <property type="entry name" value="Pirin"/>
</dbReference>
<evidence type="ECO:0000256" key="3">
    <source>
        <dbReference type="SAM" id="Phobius"/>
    </source>
</evidence>
<comment type="caution">
    <text evidence="6">The sequence shown here is derived from an EMBL/GenBank/DDBJ whole genome shotgun (WGS) entry which is preliminary data.</text>
</comment>
<dbReference type="InterPro" id="IPR041602">
    <property type="entry name" value="Quercetinase_C"/>
</dbReference>
<evidence type="ECO:0000256" key="1">
    <source>
        <dbReference type="ARBA" id="ARBA00008416"/>
    </source>
</evidence>
<feature type="transmembrane region" description="Helical" evidence="3">
    <location>
        <begin position="311"/>
        <end position="329"/>
    </location>
</feature>
<keyword evidence="3" id="KW-0472">Membrane</keyword>
<evidence type="ECO:0000259" key="5">
    <source>
        <dbReference type="Pfam" id="PF17954"/>
    </source>
</evidence>
<dbReference type="AlphaFoldDB" id="A0AAW2ZG07"/>
<dbReference type="InterPro" id="IPR011051">
    <property type="entry name" value="RmlC_Cupin_sf"/>
</dbReference>